<proteinExistence type="predicted"/>
<reference evidence="1" key="1">
    <citation type="submission" date="2023-10" db="EMBL/GenBank/DDBJ databases">
        <authorList>
            <person name="Domelevo Entfellner J.-B."/>
        </authorList>
    </citation>
    <scope>NUCLEOTIDE SEQUENCE</scope>
</reference>
<evidence type="ECO:0000313" key="2">
    <source>
        <dbReference type="Proteomes" id="UP001189624"/>
    </source>
</evidence>
<keyword evidence="2" id="KW-1185">Reference proteome</keyword>
<dbReference type="AlphaFoldDB" id="A0AA86SV49"/>
<accession>A0AA86SV49</accession>
<dbReference type="PANTHER" id="PTHR35324:SF4">
    <property type="entry name" value="EXPRESSED PROTEIN"/>
    <property type="match status" value="1"/>
</dbReference>
<dbReference type="Proteomes" id="UP001189624">
    <property type="component" value="Chromosome 9"/>
</dbReference>
<evidence type="ECO:0000313" key="1">
    <source>
        <dbReference type="EMBL" id="CAJ1973347.1"/>
    </source>
</evidence>
<sequence>MSDSPSLSLKEWCPKRYILPPPLVLYTPFQLHHNTLTHFSLLKLLDKNMSSTSKRVETGSNQKGAEEDDLLLGEFEKKGSLSVTRQLCIKPSHNSEKLDKEVVLRRIRHRKRMNKVRSALGGFLFSTATTDAAAQGKKWVDDAFAAL</sequence>
<dbReference type="PANTHER" id="PTHR35324">
    <property type="entry name" value="BNAA08G03750D PROTEIN"/>
    <property type="match status" value="1"/>
</dbReference>
<name>A0AA86SV49_9FABA</name>
<dbReference type="Gramene" id="rna-AYBTSS11_LOCUS25408">
    <property type="protein sequence ID" value="CAJ1973347.1"/>
    <property type="gene ID" value="gene-AYBTSS11_LOCUS25408"/>
</dbReference>
<protein>
    <submittedName>
        <fullName evidence="1">Uncharacterized protein</fullName>
    </submittedName>
</protein>
<gene>
    <name evidence="1" type="ORF">AYBTSS11_LOCUS25408</name>
</gene>
<dbReference type="EMBL" id="OY731406">
    <property type="protein sequence ID" value="CAJ1973347.1"/>
    <property type="molecule type" value="Genomic_DNA"/>
</dbReference>
<organism evidence="1 2">
    <name type="scientific">Sphenostylis stenocarpa</name>
    <dbReference type="NCBI Taxonomy" id="92480"/>
    <lineage>
        <taxon>Eukaryota</taxon>
        <taxon>Viridiplantae</taxon>
        <taxon>Streptophyta</taxon>
        <taxon>Embryophyta</taxon>
        <taxon>Tracheophyta</taxon>
        <taxon>Spermatophyta</taxon>
        <taxon>Magnoliopsida</taxon>
        <taxon>eudicotyledons</taxon>
        <taxon>Gunneridae</taxon>
        <taxon>Pentapetalae</taxon>
        <taxon>rosids</taxon>
        <taxon>fabids</taxon>
        <taxon>Fabales</taxon>
        <taxon>Fabaceae</taxon>
        <taxon>Papilionoideae</taxon>
        <taxon>50 kb inversion clade</taxon>
        <taxon>NPAAA clade</taxon>
        <taxon>indigoferoid/millettioid clade</taxon>
        <taxon>Phaseoleae</taxon>
        <taxon>Sphenostylis</taxon>
    </lineage>
</organism>